<sequence length="268" mass="29857">MSSRLEAIIRIIDFGLQIKIEIKAILASSSEVPSVLEFLQRRKLEAKKEVAASEFSHRPVSVKPDISKPDISKASSTGGKLHILKPSFERNGITPTPKESLSPTSGSKVPYSPLIGESNLSFNSLWSQDVRGDPDSGIGGHWRSSDSGMYKFILILRALAVFRFRRALAVFRFRHAFTKNGIACIYLEGPPHHDFSLMDILPGKSTSQNRRDVPRDNPLVSVEFLRYDIKRSKSKNKGIVPTEMELVLEQTQQGTSYEVSVSTKGVEE</sequence>
<protein>
    <submittedName>
        <fullName evidence="2">Uncharacterized protein</fullName>
    </submittedName>
</protein>
<accession>A0ABQ5A124</accession>
<dbReference type="Proteomes" id="UP001151760">
    <property type="component" value="Unassembled WGS sequence"/>
</dbReference>
<comment type="caution">
    <text evidence="2">The sequence shown here is derived from an EMBL/GenBank/DDBJ whole genome shotgun (WGS) entry which is preliminary data.</text>
</comment>
<feature type="compositionally biased region" description="Polar residues" evidence="1">
    <location>
        <begin position="93"/>
        <end position="107"/>
    </location>
</feature>
<proteinExistence type="predicted"/>
<reference evidence="2" key="1">
    <citation type="journal article" date="2022" name="Int. J. Mol. Sci.">
        <title>Draft Genome of Tanacetum Coccineum: Genomic Comparison of Closely Related Tanacetum-Family Plants.</title>
        <authorList>
            <person name="Yamashiro T."/>
            <person name="Shiraishi A."/>
            <person name="Nakayama K."/>
            <person name="Satake H."/>
        </authorList>
    </citation>
    <scope>NUCLEOTIDE SEQUENCE</scope>
</reference>
<evidence type="ECO:0000256" key="1">
    <source>
        <dbReference type="SAM" id="MobiDB-lite"/>
    </source>
</evidence>
<organism evidence="2 3">
    <name type="scientific">Tanacetum coccineum</name>
    <dbReference type="NCBI Taxonomy" id="301880"/>
    <lineage>
        <taxon>Eukaryota</taxon>
        <taxon>Viridiplantae</taxon>
        <taxon>Streptophyta</taxon>
        <taxon>Embryophyta</taxon>
        <taxon>Tracheophyta</taxon>
        <taxon>Spermatophyta</taxon>
        <taxon>Magnoliopsida</taxon>
        <taxon>eudicotyledons</taxon>
        <taxon>Gunneridae</taxon>
        <taxon>Pentapetalae</taxon>
        <taxon>asterids</taxon>
        <taxon>campanulids</taxon>
        <taxon>Asterales</taxon>
        <taxon>Asteraceae</taxon>
        <taxon>Asteroideae</taxon>
        <taxon>Anthemideae</taxon>
        <taxon>Anthemidinae</taxon>
        <taxon>Tanacetum</taxon>
    </lineage>
</organism>
<evidence type="ECO:0000313" key="3">
    <source>
        <dbReference type="Proteomes" id="UP001151760"/>
    </source>
</evidence>
<dbReference type="EMBL" id="BQNB010011775">
    <property type="protein sequence ID" value="GJS95002.1"/>
    <property type="molecule type" value="Genomic_DNA"/>
</dbReference>
<name>A0ABQ5A124_9ASTR</name>
<evidence type="ECO:0000313" key="2">
    <source>
        <dbReference type="EMBL" id="GJS95002.1"/>
    </source>
</evidence>
<reference evidence="2" key="2">
    <citation type="submission" date="2022-01" db="EMBL/GenBank/DDBJ databases">
        <authorList>
            <person name="Yamashiro T."/>
            <person name="Shiraishi A."/>
            <person name="Satake H."/>
            <person name="Nakayama K."/>
        </authorList>
    </citation>
    <scope>NUCLEOTIDE SEQUENCE</scope>
</reference>
<feature type="region of interest" description="Disordered" evidence="1">
    <location>
        <begin position="88"/>
        <end position="108"/>
    </location>
</feature>
<keyword evidence="3" id="KW-1185">Reference proteome</keyword>
<gene>
    <name evidence="2" type="ORF">Tco_0801970</name>
</gene>